<name>A0A1G6R987_9ACTN</name>
<dbReference type="GO" id="GO:0016747">
    <property type="term" value="F:acyltransferase activity, transferring groups other than amino-acyl groups"/>
    <property type="evidence" value="ECO:0007669"/>
    <property type="project" value="InterPro"/>
</dbReference>
<dbReference type="Proteomes" id="UP000199034">
    <property type="component" value="Unassembled WGS sequence"/>
</dbReference>
<organism evidence="1 2">
    <name type="scientific">Nocardioides lianchengensis</name>
    <dbReference type="NCBI Taxonomy" id="1045774"/>
    <lineage>
        <taxon>Bacteria</taxon>
        <taxon>Bacillati</taxon>
        <taxon>Actinomycetota</taxon>
        <taxon>Actinomycetes</taxon>
        <taxon>Propionibacteriales</taxon>
        <taxon>Nocardioidaceae</taxon>
        <taxon>Nocardioides</taxon>
    </lineage>
</organism>
<reference evidence="2" key="1">
    <citation type="submission" date="2016-10" db="EMBL/GenBank/DDBJ databases">
        <authorList>
            <person name="Varghese N."/>
            <person name="Submissions S."/>
        </authorList>
    </citation>
    <scope>NUCLEOTIDE SEQUENCE [LARGE SCALE GENOMIC DNA]</scope>
    <source>
        <strain evidence="2">CGMCC 4.6858</strain>
    </source>
</reference>
<dbReference type="PANTHER" id="PTHR39173">
    <property type="entry name" value="ACETYLTRANSFERASE"/>
    <property type="match status" value="1"/>
</dbReference>
<dbReference type="PANTHER" id="PTHR39173:SF1">
    <property type="entry name" value="ACETYLTRANSFERASE"/>
    <property type="match status" value="1"/>
</dbReference>
<keyword evidence="2" id="KW-1185">Reference proteome</keyword>
<accession>A0A1G6R987</accession>
<dbReference type="InterPro" id="IPR016181">
    <property type="entry name" value="Acyl_CoA_acyltransferase"/>
</dbReference>
<dbReference type="InterPro" id="IPR000182">
    <property type="entry name" value="GNAT_dom"/>
</dbReference>
<dbReference type="Pfam" id="PF13302">
    <property type="entry name" value="Acetyltransf_3"/>
    <property type="match status" value="1"/>
</dbReference>
<proteinExistence type="predicted"/>
<dbReference type="RefSeq" id="WP_211752870.1">
    <property type="nucleotide sequence ID" value="NZ_FMZM01000005.1"/>
</dbReference>
<keyword evidence="1" id="KW-0808">Transferase</keyword>
<evidence type="ECO:0000313" key="2">
    <source>
        <dbReference type="Proteomes" id="UP000199034"/>
    </source>
</evidence>
<dbReference type="STRING" id="1045774.SAMN05421872_105179"/>
<dbReference type="PROSITE" id="PS51186">
    <property type="entry name" value="GNAT"/>
    <property type="match status" value="1"/>
</dbReference>
<dbReference type="Gene3D" id="3.40.630.30">
    <property type="match status" value="1"/>
</dbReference>
<evidence type="ECO:0000313" key="1">
    <source>
        <dbReference type="EMBL" id="SDD00446.1"/>
    </source>
</evidence>
<dbReference type="SUPFAM" id="SSF55729">
    <property type="entry name" value="Acyl-CoA N-acyltransferases (Nat)"/>
    <property type="match status" value="1"/>
</dbReference>
<dbReference type="AlphaFoldDB" id="A0A1G6R987"/>
<dbReference type="CDD" id="cd04301">
    <property type="entry name" value="NAT_SF"/>
    <property type="match status" value="1"/>
</dbReference>
<dbReference type="EMBL" id="FMZM01000005">
    <property type="protein sequence ID" value="SDD00446.1"/>
    <property type="molecule type" value="Genomic_DNA"/>
</dbReference>
<gene>
    <name evidence="1" type="ORF">SAMN05421872_105179</name>
</gene>
<protein>
    <submittedName>
        <fullName evidence="1">Predicted acetyltransferase</fullName>
    </submittedName>
</protein>
<sequence length="172" mass="19050">MTALRRPSAALYDAWLDCVRDFGDGPRDGSGDWQVPDFGPDPTTFAALLEITTAEADTSRELPEGHVHCDYFWVFADSEMIGFVAVRHALDNEFLRTLGGHVGYSVRPSYRRRGHATAALGLALGRARELGLERVLLTCDVDNVGSARTIESQGGVLEDVRQGKRRYWIAVR</sequence>